<evidence type="ECO:0000256" key="7">
    <source>
        <dbReference type="SAM" id="MobiDB-lite"/>
    </source>
</evidence>
<feature type="domain" description="CSC1/OSCA1-like N-terminal transmembrane" evidence="10">
    <location>
        <begin position="66"/>
        <end position="189"/>
    </location>
</feature>
<feature type="region of interest" description="Disordered" evidence="7">
    <location>
        <begin position="1112"/>
        <end position="1199"/>
    </location>
</feature>
<feature type="compositionally biased region" description="Polar residues" evidence="7">
    <location>
        <begin position="1012"/>
        <end position="1024"/>
    </location>
</feature>
<dbReference type="EMBL" id="LN483124">
    <property type="protein sequence ID" value="CED82431.1"/>
    <property type="molecule type" value="Genomic_DNA"/>
</dbReference>
<feature type="region of interest" description="Disordered" evidence="7">
    <location>
        <begin position="1305"/>
        <end position="1332"/>
    </location>
</feature>
<dbReference type="GO" id="GO:0005886">
    <property type="term" value="C:plasma membrane"/>
    <property type="evidence" value="ECO:0007669"/>
    <property type="project" value="TreeGrafter"/>
</dbReference>
<feature type="transmembrane region" description="Helical" evidence="8">
    <location>
        <begin position="748"/>
        <end position="774"/>
    </location>
</feature>
<feature type="domain" description="CSC1/OSCA1-like 7TM region" evidence="9">
    <location>
        <begin position="654"/>
        <end position="927"/>
    </location>
</feature>
<comment type="subcellular location">
    <subcellularLocation>
        <location evidence="1">Membrane</location>
        <topology evidence="1">Multi-pass membrane protein</topology>
    </subcellularLocation>
</comment>
<feature type="region of interest" description="Disordered" evidence="7">
    <location>
        <begin position="212"/>
        <end position="246"/>
    </location>
</feature>
<feature type="transmembrane region" description="Helical" evidence="8">
    <location>
        <begin position="167"/>
        <end position="189"/>
    </location>
</feature>
<dbReference type="GO" id="GO:0005227">
    <property type="term" value="F:calcium-activated cation channel activity"/>
    <property type="evidence" value="ECO:0007669"/>
    <property type="project" value="InterPro"/>
</dbReference>
<feature type="compositionally biased region" description="Pro residues" evidence="7">
    <location>
        <begin position="215"/>
        <end position="225"/>
    </location>
</feature>
<dbReference type="Pfam" id="PF13967">
    <property type="entry name" value="RSN1_TM"/>
    <property type="match status" value="1"/>
</dbReference>
<evidence type="ECO:0000259" key="11">
    <source>
        <dbReference type="Pfam" id="PF14703"/>
    </source>
</evidence>
<feature type="transmembrane region" description="Helical" evidence="8">
    <location>
        <begin position="118"/>
        <end position="140"/>
    </location>
</feature>
<feature type="domain" description="CSC1/OSCA1-like cytosolic" evidence="11">
    <location>
        <begin position="351"/>
        <end position="638"/>
    </location>
</feature>
<evidence type="ECO:0000256" key="8">
    <source>
        <dbReference type="SAM" id="Phobius"/>
    </source>
</evidence>
<accession>A0A0F7SLX4</accession>
<evidence type="ECO:0000256" key="3">
    <source>
        <dbReference type="ARBA" id="ARBA00022448"/>
    </source>
</evidence>
<evidence type="ECO:0000256" key="6">
    <source>
        <dbReference type="ARBA" id="ARBA00023136"/>
    </source>
</evidence>
<proteinExistence type="inferred from homology"/>
<feature type="transmembrane region" description="Helical" evidence="8">
    <location>
        <begin position="936"/>
        <end position="954"/>
    </location>
</feature>
<evidence type="ECO:0000256" key="1">
    <source>
        <dbReference type="ARBA" id="ARBA00004141"/>
    </source>
</evidence>
<feature type="region of interest" description="Disordered" evidence="7">
    <location>
        <begin position="1007"/>
        <end position="1029"/>
    </location>
</feature>
<feature type="transmembrane region" description="Helical" evidence="8">
    <location>
        <begin position="654"/>
        <end position="680"/>
    </location>
</feature>
<organism evidence="12">
    <name type="scientific">Phaffia rhodozyma</name>
    <name type="common">Yeast</name>
    <name type="synonym">Xanthophyllomyces dendrorhous</name>
    <dbReference type="NCBI Taxonomy" id="264483"/>
    <lineage>
        <taxon>Eukaryota</taxon>
        <taxon>Fungi</taxon>
        <taxon>Dikarya</taxon>
        <taxon>Basidiomycota</taxon>
        <taxon>Agaricomycotina</taxon>
        <taxon>Tremellomycetes</taxon>
        <taxon>Cystofilobasidiales</taxon>
        <taxon>Mrakiaceae</taxon>
        <taxon>Phaffia</taxon>
    </lineage>
</organism>
<evidence type="ECO:0000256" key="4">
    <source>
        <dbReference type="ARBA" id="ARBA00022692"/>
    </source>
</evidence>
<feature type="transmembrane region" description="Helical" evidence="8">
    <location>
        <begin position="794"/>
        <end position="827"/>
    </location>
</feature>
<protein>
    <submittedName>
        <fullName evidence="12">Uncharacterized conserved protein</fullName>
    </submittedName>
</protein>
<feature type="region of interest" description="Disordered" evidence="7">
    <location>
        <begin position="1349"/>
        <end position="1443"/>
    </location>
</feature>
<comment type="similarity">
    <text evidence="2">Belongs to the CSC1 (TC 1.A.17) family.</text>
</comment>
<dbReference type="InterPro" id="IPR045122">
    <property type="entry name" value="Csc1-like"/>
</dbReference>
<keyword evidence="5 8" id="KW-1133">Transmembrane helix</keyword>
<evidence type="ECO:0000259" key="9">
    <source>
        <dbReference type="Pfam" id="PF02714"/>
    </source>
</evidence>
<dbReference type="PANTHER" id="PTHR13018:SF139">
    <property type="entry name" value="PHOSPHATE METABOLISM PROTEIN 7"/>
    <property type="match status" value="1"/>
</dbReference>
<dbReference type="InterPro" id="IPR003864">
    <property type="entry name" value="CSC1/OSCA1-like_7TM"/>
</dbReference>
<feature type="compositionally biased region" description="Basic residues" evidence="7">
    <location>
        <begin position="1375"/>
        <end position="1389"/>
    </location>
</feature>
<dbReference type="Pfam" id="PF14703">
    <property type="entry name" value="PHM7_cyt"/>
    <property type="match status" value="1"/>
</dbReference>
<feature type="transmembrane region" description="Helical" evidence="8">
    <location>
        <begin position="20"/>
        <end position="37"/>
    </location>
</feature>
<evidence type="ECO:0000256" key="2">
    <source>
        <dbReference type="ARBA" id="ARBA00007779"/>
    </source>
</evidence>
<dbReference type="Pfam" id="PF02714">
    <property type="entry name" value="RSN1_7TM"/>
    <property type="match status" value="1"/>
</dbReference>
<evidence type="ECO:0000259" key="10">
    <source>
        <dbReference type="Pfam" id="PF13967"/>
    </source>
</evidence>
<keyword evidence="3" id="KW-0813">Transport</keyword>
<name>A0A0F7SLX4_PHARH</name>
<keyword evidence="6 8" id="KW-0472">Membrane</keyword>
<feature type="transmembrane region" description="Helical" evidence="8">
    <location>
        <begin position="700"/>
        <end position="727"/>
    </location>
</feature>
<feature type="compositionally biased region" description="Polar residues" evidence="7">
    <location>
        <begin position="1349"/>
        <end position="1359"/>
    </location>
</feature>
<reference evidence="12" key="1">
    <citation type="submission" date="2014-08" db="EMBL/GenBank/DDBJ databases">
        <authorList>
            <person name="Sharma Rahul"/>
            <person name="Thines Marco"/>
        </authorList>
    </citation>
    <scope>NUCLEOTIDE SEQUENCE</scope>
</reference>
<feature type="compositionally biased region" description="Polar residues" evidence="7">
    <location>
        <begin position="1136"/>
        <end position="1149"/>
    </location>
</feature>
<dbReference type="PANTHER" id="PTHR13018">
    <property type="entry name" value="PROBABLE MEMBRANE PROTEIN DUF221-RELATED"/>
    <property type="match status" value="1"/>
</dbReference>
<sequence length="1489" mass="167256">MATIQDRQWTEEYSGLLTNLYVALAVTGICGLSTEIMRGRRRRRGRLGKDDRSGNISSRDSWEFGYLYQARAWSKIPSPMHPRGPLMSLWQAHKFPEDRLPALIGMDHTVHVRFLRACFYFLLIHILTTLPILLPIHLVYAPSNVSRTSMLRASLSSLILSVTAQKYLWVHLSILLWLMVTWVAILLWFSWGCLRYRRINIEADLQAAERSAYPPKSPSCSPPSVPSYDGNNMSQTDPTTSIAPDLSAQSLHPTRSVLQSDMYFSAPLVTPDQKLIENLGPRGWRFRTLMVSNVPPDMRDPEVLRTYFQQGLDRNDILVNRSNQRVSFFGTDPAQATCSLDIERRLVEEQEAEPITEVVIVRRLLELEKLRERRADVLKRLEEAHVKLINNVMTAVIKELKGSAWNGRWLGRHFGGVPLWIPHQTAEIGGKYKPEGHNEKRADEVADLPSIEKGNSKKYDVDREDEVEGMDERERLNFLVEKLRRFVDEAEDQTESSQGRTSGSMENLNDQSSGLQEEREGEEKEENMPTIWEVLHSLPRSLLDPYQPLYYSSLTAYALRKHNPPLINYLTPKLGLLSSLIEEHRSQPIDTFSAASTAFVTFRSPELARGVLKKMKSHPKRALACNLSPAPDYRDLEWLRLMTARYRTEYVKGWVVAIGVWAFIIFWIIPITLFAGLVSVKNIATIIPHLQDVLDKYPKAATIITSLLPTLLVSGLTLLIPLLLFLISRNAETIVTKSQMHNIMLSRYYRFLMCNVVIFFCVGVASLEAFVTSFRKNFTPINLLRVIASTFPQAAPFFAGWLIVQTALHSMIEYMLLGLPLITYFGLRKAQVPRRRSSGTEPRFFSDAYWKPLHILCLSITVLFAILNPLVLPFGFVYFAVALPIFKNQMIHVYQHQYETQGQRPVIRFVRYTLDGHALAQIVFMAMMVILKKSALIGLTCVLIVITLASKIILTRALKSRFRVLRISEAEGLHHVSQGYPLPCVPSRISLETSPYSATPVAGNALTPAPVTASNNGGNENDGTYTYPPSAASAPDRLGFVPDNNPPNPLTGRNVSTLPSRGSVLLPFPLARKPLPFEMSSIRRSAPWTERVLSVPSRLLIAPILSRFDAHYSGEIGNGKRNANYSESDGNREPSSHSSNRVSTDSGCQSGVPPSGNNKQESKIREVKKDKPDNEVDQGADVRTRPALKVTPRAGPLPWTDRPIDSRLYGYQPSYSRPLETLLWLPRHPLRTLDLDDTVEINQAFESSHGGSGHLGIWAMNENGEFCPTIIEERDEIIEEISAVIKQHLDDDEAEEEMELGRKVSVRSNTGMNASYSPPSPSGVASSPTSRELNALPVSPTALLSIPSVTFSNEPQSPTRPGPMSSPKISPIRFNRARARTLHIPRRKTSTSSSHRPIRHFSLSRTTNAAPSDDVFTTTGSPQRSTDHRGRSNSQRSGSREDVLQLIAKEELAASRRDRAEASAIVELERSKTHSRVLRRLGLVNAGND</sequence>
<evidence type="ECO:0000313" key="12">
    <source>
        <dbReference type="EMBL" id="CED82431.1"/>
    </source>
</evidence>
<keyword evidence="4 8" id="KW-0812">Transmembrane</keyword>
<feature type="compositionally biased region" description="Polar residues" evidence="7">
    <location>
        <begin position="229"/>
        <end position="246"/>
    </location>
</feature>
<feature type="region of interest" description="Disordered" evidence="7">
    <location>
        <begin position="489"/>
        <end position="526"/>
    </location>
</feature>
<evidence type="ECO:0000256" key="5">
    <source>
        <dbReference type="ARBA" id="ARBA00022989"/>
    </source>
</evidence>
<feature type="compositionally biased region" description="Polar residues" evidence="7">
    <location>
        <begin position="495"/>
        <end position="515"/>
    </location>
</feature>
<feature type="compositionally biased region" description="Basic and acidic residues" evidence="7">
    <location>
        <begin position="1160"/>
        <end position="1184"/>
    </location>
</feature>
<dbReference type="InterPro" id="IPR027815">
    <property type="entry name" value="CSC1/OSCA1-like_cyt"/>
</dbReference>
<feature type="compositionally biased region" description="Polar residues" evidence="7">
    <location>
        <begin position="1403"/>
        <end position="1424"/>
    </location>
</feature>
<dbReference type="InterPro" id="IPR032880">
    <property type="entry name" value="CSC1/OSCA1-like_N"/>
</dbReference>